<feature type="compositionally biased region" description="Basic residues" evidence="2">
    <location>
        <begin position="166"/>
        <end position="177"/>
    </location>
</feature>
<dbReference type="STRING" id="1071380.I2H6L5"/>
<proteinExistence type="predicted"/>
<feature type="domain" description="RRM" evidence="3">
    <location>
        <begin position="220"/>
        <end position="327"/>
    </location>
</feature>
<keyword evidence="1" id="KW-0694">RNA-binding</keyword>
<dbReference type="eggNOG" id="ENOG502QTE4">
    <property type="taxonomic scope" value="Eukaryota"/>
</dbReference>
<dbReference type="Proteomes" id="UP000002866">
    <property type="component" value="Chromosome 7"/>
</dbReference>
<dbReference type="SUPFAM" id="SSF54928">
    <property type="entry name" value="RNA-binding domain, RBD"/>
    <property type="match status" value="2"/>
</dbReference>
<dbReference type="Gene3D" id="3.30.70.330">
    <property type="match status" value="2"/>
</dbReference>
<feature type="region of interest" description="Disordered" evidence="2">
    <location>
        <begin position="149"/>
        <end position="214"/>
    </location>
</feature>
<feature type="domain" description="RRM" evidence="3">
    <location>
        <begin position="380"/>
        <end position="468"/>
    </location>
</feature>
<dbReference type="EMBL" id="HE806322">
    <property type="protein sequence ID" value="CCH62017.1"/>
    <property type="molecule type" value="Genomic_DNA"/>
</dbReference>
<dbReference type="SMART" id="SM00360">
    <property type="entry name" value="RRM"/>
    <property type="match status" value="2"/>
</dbReference>
<evidence type="ECO:0000313" key="4">
    <source>
        <dbReference type="EMBL" id="CCH62017.1"/>
    </source>
</evidence>
<dbReference type="InterPro" id="IPR035979">
    <property type="entry name" value="RBD_domain_sf"/>
</dbReference>
<dbReference type="InterPro" id="IPR012677">
    <property type="entry name" value="Nucleotide-bd_a/b_plait_sf"/>
</dbReference>
<evidence type="ECO:0000313" key="5">
    <source>
        <dbReference type="Proteomes" id="UP000002866"/>
    </source>
</evidence>
<evidence type="ECO:0000259" key="3">
    <source>
        <dbReference type="PROSITE" id="PS50102"/>
    </source>
</evidence>
<feature type="compositionally biased region" description="Basic and acidic residues" evidence="2">
    <location>
        <begin position="361"/>
        <end position="373"/>
    </location>
</feature>
<organism evidence="4 5">
    <name type="scientific">Henningerozyma blattae (strain ATCC 34711 / CBS 6284 / DSM 70876 / NBRC 10599 / NRRL Y-10934 / UCD 77-7)</name>
    <name type="common">Yeast</name>
    <name type="synonym">Tetrapisispora blattae</name>
    <dbReference type="NCBI Taxonomy" id="1071380"/>
    <lineage>
        <taxon>Eukaryota</taxon>
        <taxon>Fungi</taxon>
        <taxon>Dikarya</taxon>
        <taxon>Ascomycota</taxon>
        <taxon>Saccharomycotina</taxon>
        <taxon>Saccharomycetes</taxon>
        <taxon>Saccharomycetales</taxon>
        <taxon>Saccharomycetaceae</taxon>
        <taxon>Henningerozyma</taxon>
    </lineage>
</organism>
<dbReference type="RefSeq" id="XP_004181536.1">
    <property type="nucleotide sequence ID" value="XM_004181488.1"/>
</dbReference>
<evidence type="ECO:0000256" key="1">
    <source>
        <dbReference type="PROSITE-ProRule" id="PRU00176"/>
    </source>
</evidence>
<accession>I2H6L5</accession>
<name>I2H6L5_HENB6</name>
<evidence type="ECO:0000256" key="2">
    <source>
        <dbReference type="SAM" id="MobiDB-lite"/>
    </source>
</evidence>
<feature type="compositionally biased region" description="Basic and acidic residues" evidence="2">
    <location>
        <begin position="202"/>
        <end position="214"/>
    </location>
</feature>
<dbReference type="InParanoid" id="I2H6L5"/>
<feature type="region of interest" description="Disordered" evidence="2">
    <location>
        <begin position="343"/>
        <end position="375"/>
    </location>
</feature>
<protein>
    <recommendedName>
        <fullName evidence="3">RRM domain-containing protein</fullName>
    </recommendedName>
</protein>
<dbReference type="HOGENOM" id="CLU_571315_0_0_1"/>
<dbReference type="GO" id="GO:0003723">
    <property type="term" value="F:RNA binding"/>
    <property type="evidence" value="ECO:0007669"/>
    <property type="project" value="UniProtKB-UniRule"/>
</dbReference>
<gene>
    <name evidence="4" type="primary">TBLA0G00700</name>
    <name evidence="4" type="ORF">TBLA_0G00700</name>
</gene>
<keyword evidence="5" id="KW-1185">Reference proteome</keyword>
<reference evidence="4 5" key="1">
    <citation type="journal article" date="2011" name="Proc. Natl. Acad. Sci. U.S.A.">
        <title>Evolutionary erosion of yeast sex chromosomes by mating-type switching accidents.</title>
        <authorList>
            <person name="Gordon J.L."/>
            <person name="Armisen D."/>
            <person name="Proux-Wera E."/>
            <person name="Oheigeartaigh S.S."/>
            <person name="Byrne K.P."/>
            <person name="Wolfe K.H."/>
        </authorList>
    </citation>
    <scope>NUCLEOTIDE SEQUENCE [LARGE SCALE GENOMIC DNA]</scope>
    <source>
        <strain evidence="5">ATCC 34711 / CBS 6284 / DSM 70876 / NBRC 10599 / NRRL Y-10934 / UCD 77-7</strain>
    </source>
</reference>
<dbReference type="PROSITE" id="PS50102">
    <property type="entry name" value="RRM"/>
    <property type="match status" value="2"/>
</dbReference>
<dbReference type="AlphaFoldDB" id="I2H6L5"/>
<dbReference type="KEGG" id="tbl:TBLA_0G00700"/>
<sequence>MLRNKPVNSFLSSFTTDMLKNNNTTMKPESNSLSQYKASVLKAAAANKNTESQINNGTTKENADIIIEENNIEASNQNNSQEKSTTLNKIQKFNEDSEDYTSHKFNSNINSKLKNKSKMKVIKEDINEDKDKIETMEMTTPISEKVRQIGGVSESDGLVMRDTGGRRKIRKHKSKKKDYKEVSFDEENGCGQKNGSNESNSEDAHREKKRQEERDFNPKRTIFVSNLSRILTKKTLANLFIDELGSGDIFELRIRTFSTFVNVKNKNQNKEIEKEDDDRTRRKLKLRRQKNYAFIEFPYDIDFEKLKGKYDRRILIDREIYINKALTTQEIAERKNIKYENKMKNNNTKLKTNDQASFTRDGNKDTKPEDKSVNKNKSTDTLFVKGIPYFATKREIAHFFKTEEELVTLLMQKMKISDSGDIFYSRKKNIGKAFIKFNGCSTDIEEQVDRFNGKIFQDRKLSITIASDKKHFSAEGVY</sequence>
<dbReference type="GeneID" id="14497149"/>
<dbReference type="InterPro" id="IPR000504">
    <property type="entry name" value="RRM_dom"/>
</dbReference>